<evidence type="ECO:0000313" key="15">
    <source>
        <dbReference type="Proteomes" id="UP000292855"/>
    </source>
</evidence>
<dbReference type="InterPro" id="IPR012910">
    <property type="entry name" value="Plug_dom"/>
</dbReference>
<sequence length="801" mass="90501">MVWLFVLITSVSYAPCWRKLVVCSLQLLLLISFSFAQTGTFSGNVSDEKGTALHGVTITLEPDKHIVQTDQQGLFALDDLYPGTYRFSTSHKDYATYSDTVVIAVEQSVERQIVLQHTRTIAEVVVSGAVTEQESPNQLLKLNRSAMPVQVISRQMIEKMGSRRLDEVLKEQTGIAIVNNVTGGSRSVGVQLQGFGSEYVMVLIDGQPMVGRNNGNFDLSRISVSNIERIEIIKGASSCLFGSDALGGAINIITRYGAVEPQAQLALRYGSLNMVDATVDAEAPFAHQRGSVQLSANYYRTDGFNTNPYLSSGQSSPPYQNFDTQARIRYQLGRQTYLGTSIRYGIRRSDMTKNWNDEWQASDQQDEKDINFSLNLDHTFRSGLRSMSRYYLTHYNVDQANRWRGNEHSSGELSFRQTVHRFEQQFAKSYRSGISLTGGLGGSMEHMDDKALGDIPVLTTAFGYLQGDKRFFEKLDLRGGLRYDHTSSYGGKINPSFGLEYYLNEKLSLKTGIGTGFKAPDYRMRYLVFFNPSASYLVVGNELLGETLLQMQRNGEISEIFHVAEQLDKNLKPERSTSFNIGAKYKPIAQVTMEGGLFYHNLRNQIDAVPVATGTSISQIYSYWNLPKAVNKGLEANMQWQINNDLNVQVGYQYLIAKDLSVADSIRAGNWPYNQNLHDPKTGQSPSPTVSDYWGIVNRSRHMLNARVFYHYKPWDTHMSLRANYRGKYPFADYNNNNFIDRFDTFVPEHILLNAFIEKRLLHDKLKLSLTIDNILDFKHQLMPGQPGRMFIGGISYRLQK</sequence>
<dbReference type="PANTHER" id="PTHR30069">
    <property type="entry name" value="TONB-DEPENDENT OUTER MEMBRANE RECEPTOR"/>
    <property type="match status" value="1"/>
</dbReference>
<evidence type="ECO:0000256" key="7">
    <source>
        <dbReference type="ARBA" id="ARBA00023136"/>
    </source>
</evidence>
<keyword evidence="7 10" id="KW-0472">Membrane</keyword>
<evidence type="ECO:0000259" key="13">
    <source>
        <dbReference type="Pfam" id="PF07715"/>
    </source>
</evidence>
<evidence type="ECO:0000256" key="1">
    <source>
        <dbReference type="ARBA" id="ARBA00004571"/>
    </source>
</evidence>
<keyword evidence="3 10" id="KW-1134">Transmembrane beta strand</keyword>
<keyword evidence="15" id="KW-1185">Reference proteome</keyword>
<dbReference type="Gene3D" id="2.40.170.20">
    <property type="entry name" value="TonB-dependent receptor, beta-barrel domain"/>
    <property type="match status" value="1"/>
</dbReference>
<dbReference type="InterPro" id="IPR013784">
    <property type="entry name" value="Carb-bd-like_fold"/>
</dbReference>
<dbReference type="Pfam" id="PF07715">
    <property type="entry name" value="Plug"/>
    <property type="match status" value="1"/>
</dbReference>
<gene>
    <name evidence="14" type="ORF">EWE74_15595</name>
</gene>
<dbReference type="PROSITE" id="PS52016">
    <property type="entry name" value="TONB_DEPENDENT_REC_3"/>
    <property type="match status" value="1"/>
</dbReference>
<reference evidence="14 15" key="1">
    <citation type="submission" date="2019-02" db="EMBL/GenBank/DDBJ databases">
        <authorList>
            <person name="Li Y."/>
        </authorList>
    </citation>
    <scope>NUCLEOTIDE SEQUENCE [LARGE SCALE GENOMIC DNA]</scope>
    <source>
        <strain evidence="14 15">30C10-4-7</strain>
    </source>
</reference>
<evidence type="ECO:0000256" key="10">
    <source>
        <dbReference type="PROSITE-ProRule" id="PRU01360"/>
    </source>
</evidence>
<dbReference type="InterPro" id="IPR039426">
    <property type="entry name" value="TonB-dep_rcpt-like"/>
</dbReference>
<dbReference type="CDD" id="cd01347">
    <property type="entry name" value="ligand_gated_channel"/>
    <property type="match status" value="1"/>
</dbReference>
<dbReference type="Gene3D" id="2.60.40.1120">
    <property type="entry name" value="Carboxypeptidase-like, regulatory domain"/>
    <property type="match status" value="1"/>
</dbReference>
<keyword evidence="6 11" id="KW-0798">TonB box</keyword>
<accession>A0A4Q6XQN7</accession>
<evidence type="ECO:0000256" key="3">
    <source>
        <dbReference type="ARBA" id="ARBA00022452"/>
    </source>
</evidence>
<dbReference type="PANTHER" id="PTHR30069:SF29">
    <property type="entry name" value="HEMOGLOBIN AND HEMOGLOBIN-HAPTOGLOBIN-BINDING PROTEIN 1-RELATED"/>
    <property type="match status" value="1"/>
</dbReference>
<feature type="domain" description="TonB-dependent receptor-like beta-barrel" evidence="12">
    <location>
        <begin position="297"/>
        <end position="775"/>
    </location>
</feature>
<dbReference type="AlphaFoldDB" id="A0A4Q6XQN7"/>
<dbReference type="Pfam" id="PF00593">
    <property type="entry name" value="TonB_dep_Rec_b-barrel"/>
    <property type="match status" value="1"/>
</dbReference>
<dbReference type="InterPro" id="IPR036942">
    <property type="entry name" value="Beta-barrel_TonB_sf"/>
</dbReference>
<evidence type="ECO:0000256" key="6">
    <source>
        <dbReference type="ARBA" id="ARBA00023077"/>
    </source>
</evidence>
<dbReference type="Pfam" id="PF13620">
    <property type="entry name" value="CarboxypepD_reg"/>
    <property type="match status" value="1"/>
</dbReference>
<evidence type="ECO:0000256" key="5">
    <source>
        <dbReference type="ARBA" id="ARBA00022729"/>
    </source>
</evidence>
<dbReference type="InterPro" id="IPR037066">
    <property type="entry name" value="Plug_dom_sf"/>
</dbReference>
<evidence type="ECO:0000256" key="2">
    <source>
        <dbReference type="ARBA" id="ARBA00022448"/>
    </source>
</evidence>
<comment type="caution">
    <text evidence="14">The sequence shown here is derived from an EMBL/GenBank/DDBJ whole genome shotgun (WGS) entry which is preliminary data.</text>
</comment>
<dbReference type="OrthoDB" id="9764669at2"/>
<dbReference type="SUPFAM" id="SSF56935">
    <property type="entry name" value="Porins"/>
    <property type="match status" value="1"/>
</dbReference>
<keyword evidence="2 10" id="KW-0813">Transport</keyword>
<dbReference type="GO" id="GO:0009279">
    <property type="term" value="C:cell outer membrane"/>
    <property type="evidence" value="ECO:0007669"/>
    <property type="project" value="UniProtKB-SubCell"/>
</dbReference>
<keyword evidence="9 10" id="KW-0998">Cell outer membrane</keyword>
<dbReference type="SUPFAM" id="SSF49452">
    <property type="entry name" value="Starch-binding domain-like"/>
    <property type="match status" value="1"/>
</dbReference>
<dbReference type="GO" id="GO:0015344">
    <property type="term" value="F:siderophore uptake transmembrane transporter activity"/>
    <property type="evidence" value="ECO:0007669"/>
    <property type="project" value="TreeGrafter"/>
</dbReference>
<evidence type="ECO:0000256" key="8">
    <source>
        <dbReference type="ARBA" id="ARBA00023170"/>
    </source>
</evidence>
<comment type="subcellular location">
    <subcellularLocation>
        <location evidence="1 10">Cell outer membrane</location>
        <topology evidence="1 10">Multi-pass membrane protein</topology>
    </subcellularLocation>
</comment>
<keyword evidence="4 10" id="KW-0812">Transmembrane</keyword>
<dbReference type="GO" id="GO:0030246">
    <property type="term" value="F:carbohydrate binding"/>
    <property type="evidence" value="ECO:0007669"/>
    <property type="project" value="InterPro"/>
</dbReference>
<dbReference type="EMBL" id="SGIT01000003">
    <property type="protein sequence ID" value="RZF58747.1"/>
    <property type="molecule type" value="Genomic_DNA"/>
</dbReference>
<keyword evidence="5" id="KW-0732">Signal</keyword>
<evidence type="ECO:0000313" key="14">
    <source>
        <dbReference type="EMBL" id="RZF58747.1"/>
    </source>
</evidence>
<organism evidence="14 15">
    <name type="scientific">Sphingobacterium corticibacterium</name>
    <dbReference type="NCBI Taxonomy" id="2484746"/>
    <lineage>
        <taxon>Bacteria</taxon>
        <taxon>Pseudomonadati</taxon>
        <taxon>Bacteroidota</taxon>
        <taxon>Sphingobacteriia</taxon>
        <taxon>Sphingobacteriales</taxon>
        <taxon>Sphingobacteriaceae</taxon>
        <taxon>Sphingobacterium</taxon>
    </lineage>
</organism>
<evidence type="ECO:0000259" key="12">
    <source>
        <dbReference type="Pfam" id="PF00593"/>
    </source>
</evidence>
<protein>
    <submittedName>
        <fullName evidence="14">TonB-dependent receptor</fullName>
    </submittedName>
</protein>
<feature type="domain" description="TonB-dependent receptor plug" evidence="13">
    <location>
        <begin position="143"/>
        <end position="249"/>
    </location>
</feature>
<proteinExistence type="inferred from homology"/>
<evidence type="ECO:0000256" key="9">
    <source>
        <dbReference type="ARBA" id="ARBA00023237"/>
    </source>
</evidence>
<evidence type="ECO:0000256" key="11">
    <source>
        <dbReference type="RuleBase" id="RU003357"/>
    </source>
</evidence>
<dbReference type="InterPro" id="IPR000531">
    <property type="entry name" value="Beta-barrel_TonB"/>
</dbReference>
<keyword evidence="8 14" id="KW-0675">Receptor</keyword>
<comment type="similarity">
    <text evidence="10 11">Belongs to the TonB-dependent receptor family.</text>
</comment>
<dbReference type="GO" id="GO:0044718">
    <property type="term" value="P:siderophore transmembrane transport"/>
    <property type="evidence" value="ECO:0007669"/>
    <property type="project" value="TreeGrafter"/>
</dbReference>
<dbReference type="Proteomes" id="UP000292855">
    <property type="component" value="Unassembled WGS sequence"/>
</dbReference>
<name>A0A4Q6XQN7_9SPHI</name>
<dbReference type="Gene3D" id="2.170.130.10">
    <property type="entry name" value="TonB-dependent receptor, plug domain"/>
    <property type="match status" value="1"/>
</dbReference>
<evidence type="ECO:0000256" key="4">
    <source>
        <dbReference type="ARBA" id="ARBA00022692"/>
    </source>
</evidence>